<dbReference type="CDD" id="cd08054">
    <property type="entry name" value="gp6"/>
    <property type="match status" value="1"/>
</dbReference>
<sequence length="185" mass="20461">MSLSLVTAPRGLPVDLDEVKAHLRVTGFAEDELIERLMKTATQRLDGPYGKIGRCLLTQTWAYTTDRVSREIEIPLAPVSAVSSITGLIPADYTVHRLRDLDGTVIRPASTGSWYLNHAGERVVTFVAGFGEAPDDVPEPIRTAITMHVAHLYEHRESVTASAISLSETPQAYEDLIAPYRKWSF</sequence>
<dbReference type="EMBL" id="LC066377">
    <property type="protein sequence ID" value="BAT28732.1"/>
    <property type="molecule type" value="Genomic_DNA"/>
</dbReference>
<protein>
    <recommendedName>
        <fullName evidence="2">PhiE125 gp8 family phage protein</fullName>
    </recommendedName>
</protein>
<dbReference type="OrthoDB" id="8452228at2"/>
<dbReference type="InterPro" id="IPR011738">
    <property type="entry name" value="Phage_CHP"/>
</dbReference>
<dbReference type="NCBIfam" id="TIGR01560">
    <property type="entry name" value="put_DNA_pack"/>
    <property type="match status" value="1"/>
</dbReference>
<reference evidence="1" key="1">
    <citation type="journal article" date="2015" name="Proc. Natl. Acad. Sci. U.S.A.">
        <title>Bacterial clade with the ribosomal RNA operon on a small plasmid rather than the chromosome.</title>
        <authorList>
            <person name="Anda M."/>
            <person name="Ohtsubo Y."/>
            <person name="Okubo T."/>
            <person name="Sugawara M."/>
            <person name="Nagata Y."/>
            <person name="Tsuda M."/>
            <person name="Minamisawa K."/>
            <person name="Mitsui H."/>
        </authorList>
    </citation>
    <scope>NUCLEOTIDE SEQUENCE</scope>
    <source>
        <strain evidence="1">JCM 14755</strain>
    </source>
</reference>
<dbReference type="NCBIfam" id="TIGR02215">
    <property type="entry name" value="phage_chp_gp8"/>
    <property type="match status" value="1"/>
</dbReference>
<dbReference type="RefSeq" id="WP_062225670.1">
    <property type="nucleotide sequence ID" value="NZ_BBWR01000002.1"/>
</dbReference>
<accession>A0A0P0Z483</accession>
<evidence type="ECO:0008006" key="2">
    <source>
        <dbReference type="Google" id="ProtNLM"/>
    </source>
</evidence>
<dbReference type="InterPro" id="IPR006450">
    <property type="entry name" value="Phage_HK97_gp6-like"/>
</dbReference>
<dbReference type="AlphaFoldDB" id="A0A0P0Z483"/>
<name>A0A0P0Z483_9HYPH</name>
<proteinExistence type="predicted"/>
<organism evidence="1">
    <name type="scientific">Aureimonas frigidaquae</name>
    <dbReference type="NCBI Taxonomy" id="424757"/>
    <lineage>
        <taxon>Bacteria</taxon>
        <taxon>Pseudomonadati</taxon>
        <taxon>Pseudomonadota</taxon>
        <taxon>Alphaproteobacteria</taxon>
        <taxon>Hyphomicrobiales</taxon>
        <taxon>Aurantimonadaceae</taxon>
        <taxon>Aureimonas</taxon>
    </lineage>
</organism>
<dbReference type="Gene3D" id="1.10.3230.30">
    <property type="entry name" value="Phage gp6-like head-tail connector protein"/>
    <property type="match status" value="1"/>
</dbReference>
<evidence type="ECO:0000313" key="1">
    <source>
        <dbReference type="EMBL" id="BAT28732.1"/>
    </source>
</evidence>